<feature type="non-terminal residue" evidence="2">
    <location>
        <position position="1"/>
    </location>
</feature>
<feature type="region of interest" description="Disordered" evidence="1">
    <location>
        <begin position="1"/>
        <end position="57"/>
    </location>
</feature>
<name>A0A699WUH3_TANCI</name>
<dbReference type="EMBL" id="BKCJ011759673">
    <property type="protein sequence ID" value="GFD50619.1"/>
    <property type="molecule type" value="Genomic_DNA"/>
</dbReference>
<protein>
    <submittedName>
        <fullName evidence="2">Uncharacterized protein</fullName>
    </submittedName>
</protein>
<comment type="caution">
    <text evidence="2">The sequence shown here is derived from an EMBL/GenBank/DDBJ whole genome shotgun (WGS) entry which is preliminary data.</text>
</comment>
<organism evidence="2">
    <name type="scientific">Tanacetum cinerariifolium</name>
    <name type="common">Dalmatian daisy</name>
    <name type="synonym">Chrysanthemum cinerariifolium</name>
    <dbReference type="NCBI Taxonomy" id="118510"/>
    <lineage>
        <taxon>Eukaryota</taxon>
        <taxon>Viridiplantae</taxon>
        <taxon>Streptophyta</taxon>
        <taxon>Embryophyta</taxon>
        <taxon>Tracheophyta</taxon>
        <taxon>Spermatophyta</taxon>
        <taxon>Magnoliopsida</taxon>
        <taxon>eudicotyledons</taxon>
        <taxon>Gunneridae</taxon>
        <taxon>Pentapetalae</taxon>
        <taxon>asterids</taxon>
        <taxon>campanulids</taxon>
        <taxon>Asterales</taxon>
        <taxon>Asteraceae</taxon>
        <taxon>Asteroideae</taxon>
        <taxon>Anthemideae</taxon>
        <taxon>Anthemidinae</taxon>
        <taxon>Tanacetum</taxon>
    </lineage>
</organism>
<reference evidence="2" key="1">
    <citation type="journal article" date="2019" name="Sci. Rep.">
        <title>Draft genome of Tanacetum cinerariifolium, the natural source of mosquito coil.</title>
        <authorList>
            <person name="Yamashiro T."/>
            <person name="Shiraishi A."/>
            <person name="Satake H."/>
            <person name="Nakayama K."/>
        </authorList>
    </citation>
    <scope>NUCLEOTIDE SEQUENCE</scope>
</reference>
<evidence type="ECO:0000256" key="1">
    <source>
        <dbReference type="SAM" id="MobiDB-lite"/>
    </source>
</evidence>
<evidence type="ECO:0000313" key="2">
    <source>
        <dbReference type="EMBL" id="GFD50619.1"/>
    </source>
</evidence>
<feature type="compositionally biased region" description="Basic residues" evidence="1">
    <location>
        <begin position="1"/>
        <end position="11"/>
    </location>
</feature>
<sequence length="91" mass="10528">HRQPLLSRRRAAVGTARPRHERQPGDRRRHAPLRGKRHDCGRQQRPHRPTHERHSADYCQAKARKPAGESRQQSGFQFLARAAVLELMING</sequence>
<accession>A0A699WUH3</accession>
<feature type="compositionally biased region" description="Basic residues" evidence="1">
    <location>
        <begin position="27"/>
        <end position="51"/>
    </location>
</feature>
<dbReference type="AlphaFoldDB" id="A0A699WUH3"/>
<proteinExistence type="predicted"/>
<gene>
    <name evidence="2" type="ORF">Tci_922588</name>
</gene>